<evidence type="ECO:0000313" key="1">
    <source>
        <dbReference type="EMBL" id="MBL3655655.1"/>
    </source>
</evidence>
<dbReference type="InterPro" id="IPR018775">
    <property type="entry name" value="RlaP"/>
</dbReference>
<accession>A0A937F4L4</accession>
<evidence type="ECO:0000313" key="2">
    <source>
        <dbReference type="Proteomes" id="UP000659388"/>
    </source>
</evidence>
<feature type="non-terminal residue" evidence="1">
    <location>
        <position position="1"/>
    </location>
</feature>
<dbReference type="AlphaFoldDB" id="A0A937F4L4"/>
<keyword evidence="2" id="KW-1185">Reference proteome</keyword>
<dbReference type="Pfam" id="PF10127">
    <property type="entry name" value="RlaP"/>
    <property type="match status" value="1"/>
</dbReference>
<comment type="caution">
    <text evidence="1">The sequence shown here is derived from an EMBL/GenBank/DDBJ whole genome shotgun (WGS) entry which is preliminary data.</text>
</comment>
<reference evidence="1" key="1">
    <citation type="submission" date="2021-01" db="EMBL/GenBank/DDBJ databases">
        <title>Fulvivirga kasyanovii gen. nov., sp nov., a novel member of the phylum Bacteroidetes isolated from seawater in a mussel farm.</title>
        <authorList>
            <person name="Zhao L.-H."/>
            <person name="Wang Z.-J."/>
        </authorList>
    </citation>
    <scope>NUCLEOTIDE SEQUENCE</scope>
    <source>
        <strain evidence="1">2943</strain>
    </source>
</reference>
<organism evidence="1 2">
    <name type="scientific">Fulvivirga sediminis</name>
    <dbReference type="NCBI Taxonomy" id="2803949"/>
    <lineage>
        <taxon>Bacteria</taxon>
        <taxon>Pseudomonadati</taxon>
        <taxon>Bacteroidota</taxon>
        <taxon>Cytophagia</taxon>
        <taxon>Cytophagales</taxon>
        <taxon>Fulvivirgaceae</taxon>
        <taxon>Fulvivirga</taxon>
    </lineage>
</organism>
<proteinExistence type="predicted"/>
<dbReference type="Proteomes" id="UP000659388">
    <property type="component" value="Unassembled WGS sequence"/>
</dbReference>
<dbReference type="RefSeq" id="WP_202243342.1">
    <property type="nucleotide sequence ID" value="NZ_JAESIY010000003.1"/>
</dbReference>
<dbReference type="PANTHER" id="PTHR34817">
    <property type="entry name" value="NUCLEOTIDYLTRANSFERASE"/>
    <property type="match status" value="1"/>
</dbReference>
<sequence length="225" mass="26545">FPSPDSDYDVRCIYVKSMDWHLSINNKKDSFERFINKELDITGWEIRKVLKLLWKSNVSVLERLQSPIVYKLQNDDFLNDLWKLAQNCFSPVSTIYHYHNMASRYIKACSQADQQVKLKSYFYAIRATICANWVREMNAIPPIEMNKMFTIVSPDLQQKIEELIDIKSEKSEGYFHDKDALIDEFLLLSSRENEEVASKLPGAVNRDMEELDDFYRKIVRSNDHN</sequence>
<gene>
    <name evidence="1" type="ORF">JL102_05920</name>
</gene>
<protein>
    <submittedName>
        <fullName evidence="1">Nucleotidyltransferase domain-containing protein</fullName>
    </submittedName>
</protein>
<name>A0A937F4L4_9BACT</name>
<dbReference type="EMBL" id="JAESIY010000003">
    <property type="protein sequence ID" value="MBL3655655.1"/>
    <property type="molecule type" value="Genomic_DNA"/>
</dbReference>
<dbReference type="PANTHER" id="PTHR34817:SF2">
    <property type="entry name" value="NUCLEOTIDYLTRANSFERASE"/>
    <property type="match status" value="1"/>
</dbReference>